<evidence type="ECO:0000313" key="3">
    <source>
        <dbReference type="Proteomes" id="UP000824120"/>
    </source>
</evidence>
<accession>A0A9J6B0K9</accession>
<reference evidence="2 3" key="1">
    <citation type="submission" date="2020-09" db="EMBL/GenBank/DDBJ databases">
        <title>De no assembly of potato wild relative species, Solanum commersonii.</title>
        <authorList>
            <person name="Cho K."/>
        </authorList>
    </citation>
    <scope>NUCLEOTIDE SEQUENCE [LARGE SCALE GENOMIC DNA]</scope>
    <source>
        <strain evidence="2">LZ3.2</strain>
        <tissue evidence="2">Leaf</tissue>
    </source>
</reference>
<dbReference type="AlphaFoldDB" id="A0A9J6B0K9"/>
<keyword evidence="3" id="KW-1185">Reference proteome</keyword>
<name>A0A9J6B0K9_SOLCO</name>
<evidence type="ECO:0000313" key="2">
    <source>
        <dbReference type="EMBL" id="KAG5629895.1"/>
    </source>
</evidence>
<comment type="caution">
    <text evidence="2">The sequence shown here is derived from an EMBL/GenBank/DDBJ whole genome shotgun (WGS) entry which is preliminary data.</text>
</comment>
<organism evidence="2 3">
    <name type="scientific">Solanum commersonii</name>
    <name type="common">Commerson's wild potato</name>
    <name type="synonym">Commerson's nightshade</name>
    <dbReference type="NCBI Taxonomy" id="4109"/>
    <lineage>
        <taxon>Eukaryota</taxon>
        <taxon>Viridiplantae</taxon>
        <taxon>Streptophyta</taxon>
        <taxon>Embryophyta</taxon>
        <taxon>Tracheophyta</taxon>
        <taxon>Spermatophyta</taxon>
        <taxon>Magnoliopsida</taxon>
        <taxon>eudicotyledons</taxon>
        <taxon>Gunneridae</taxon>
        <taxon>Pentapetalae</taxon>
        <taxon>asterids</taxon>
        <taxon>lamiids</taxon>
        <taxon>Solanales</taxon>
        <taxon>Solanaceae</taxon>
        <taxon>Solanoideae</taxon>
        <taxon>Solaneae</taxon>
        <taxon>Solanum</taxon>
    </lineage>
</organism>
<sequence>MANEGDVNASSTTNIRLDGGKKNRKGKEHQKSNEEMFLDPLPSEALTFHPPLTTEARDDELGEKAIDVTAREEWVARVEMMR</sequence>
<gene>
    <name evidence="2" type="ORF">H5410_001612</name>
</gene>
<protein>
    <submittedName>
        <fullName evidence="2">Uncharacterized protein</fullName>
    </submittedName>
</protein>
<evidence type="ECO:0000256" key="1">
    <source>
        <dbReference type="SAM" id="MobiDB-lite"/>
    </source>
</evidence>
<feature type="region of interest" description="Disordered" evidence="1">
    <location>
        <begin position="1"/>
        <end position="45"/>
    </location>
</feature>
<dbReference type="EMBL" id="JACXVP010000001">
    <property type="protein sequence ID" value="KAG5629895.1"/>
    <property type="molecule type" value="Genomic_DNA"/>
</dbReference>
<proteinExistence type="predicted"/>
<dbReference type="Proteomes" id="UP000824120">
    <property type="component" value="Chromosome 1"/>
</dbReference>